<dbReference type="PANTHER" id="PTHR43630:SF2">
    <property type="entry name" value="GLYCOSYLTRANSFERASE"/>
    <property type="match status" value="1"/>
</dbReference>
<dbReference type="Proteomes" id="UP001055336">
    <property type="component" value="Chromosome"/>
</dbReference>
<keyword evidence="2" id="KW-0808">Transferase</keyword>
<dbReference type="InterPro" id="IPR029044">
    <property type="entry name" value="Nucleotide-diphossugar_trans"/>
</dbReference>
<dbReference type="PANTHER" id="PTHR43630">
    <property type="entry name" value="POLY-BETA-1,6-N-ACETYL-D-GLUCOSAMINE SYNTHASE"/>
    <property type="match status" value="1"/>
</dbReference>
<dbReference type="InterPro" id="IPR011990">
    <property type="entry name" value="TPR-like_helical_dom_sf"/>
</dbReference>
<dbReference type="SUPFAM" id="SSF48452">
    <property type="entry name" value="TPR-like"/>
    <property type="match status" value="1"/>
</dbReference>
<dbReference type="Gene3D" id="1.25.40.10">
    <property type="entry name" value="Tetratricopeptide repeat domain"/>
    <property type="match status" value="1"/>
</dbReference>
<dbReference type="SUPFAM" id="SSF53448">
    <property type="entry name" value="Nucleotide-diphospho-sugar transferases"/>
    <property type="match status" value="1"/>
</dbReference>
<feature type="domain" description="Glycosyltransferase 2-like" evidence="1">
    <location>
        <begin position="1"/>
        <end position="86"/>
    </location>
</feature>
<evidence type="ECO:0000313" key="2">
    <source>
        <dbReference type="EMBL" id="UMB69015.1"/>
    </source>
</evidence>
<proteinExistence type="predicted"/>
<evidence type="ECO:0000259" key="1">
    <source>
        <dbReference type="Pfam" id="PF00535"/>
    </source>
</evidence>
<dbReference type="Gene3D" id="3.90.550.10">
    <property type="entry name" value="Spore Coat Polysaccharide Biosynthesis Protein SpsA, Chain A"/>
    <property type="match status" value="1"/>
</dbReference>
<evidence type="ECO:0000313" key="3">
    <source>
        <dbReference type="Proteomes" id="UP001055336"/>
    </source>
</evidence>
<keyword evidence="3" id="KW-1185">Reference proteome</keyword>
<dbReference type="InterPro" id="IPR001173">
    <property type="entry name" value="Glyco_trans_2-like"/>
</dbReference>
<protein>
    <submittedName>
        <fullName evidence="2">Glycosyltransferase</fullName>
        <ecNumber evidence="2">2.4.-.-</ecNumber>
    </submittedName>
</protein>
<dbReference type="Pfam" id="PF00535">
    <property type="entry name" value="Glycos_transf_2"/>
    <property type="match status" value="1"/>
</dbReference>
<accession>A0ABY3VHW5</accession>
<dbReference type="RefSeq" id="WP_240260748.1">
    <property type="nucleotide sequence ID" value="NZ_CP092488.2"/>
</dbReference>
<dbReference type="EMBL" id="CP092488">
    <property type="protein sequence ID" value="UMB69015.1"/>
    <property type="molecule type" value="Genomic_DNA"/>
</dbReference>
<sequence>MIVRNEAHIVQETLDSVAPFVSYWVIVDTGSTDGTQSLINSHMAKLGIRGELHERPWHNFGENRSEALTLAQGHANYIWVIDADDVLVGAPDFTELSADGYTLRYHADDAIFWRPQLFRDGLQWCYEGAVHENPRGDPSYVSKPLMGDYYIHARCLGARSRDPKRHQRDRDLLLADLDRNPNDVRAMSHLARNYFGTGDFESARKWCTRQVEHGGASEATYHARFLLAESMSRLGDPWPDILDAYLRAWECRPTRAEPLHAVAVHCREQGRYQLGYHFAERAARIPLPEGDSLVESRAVYDWRITDELAICASWIGKHSEAFRLCRELLARSDIPDEDRQRIAQNRDFSVPPMIEAASQYANPLTARQIDNDADVTISVQAGLGREATQLTLDSFLNCCIDLSRVGRIVVFDHSELSNSDRGILQDHYPLLEFAPGTPHDRLGLIRQRACGRFWLHLGQGWRFFASDDFITRLTAVLDAEPNVFQVGINWGDATGLTGRCAAEECVRRATGTGRYVIDKLPANGPAMFDLARLESAVGLDGQSTVIAGLHTATLDEILCILAA</sequence>
<dbReference type="GO" id="GO:0016757">
    <property type="term" value="F:glycosyltransferase activity"/>
    <property type="evidence" value="ECO:0007669"/>
    <property type="project" value="UniProtKB-KW"/>
</dbReference>
<keyword evidence="2" id="KW-0328">Glycosyltransferase</keyword>
<organism evidence="2 3">
    <name type="scientific">Mycobacterium paraterrae</name>
    <dbReference type="NCBI Taxonomy" id="577492"/>
    <lineage>
        <taxon>Bacteria</taxon>
        <taxon>Bacillati</taxon>
        <taxon>Actinomycetota</taxon>
        <taxon>Actinomycetes</taxon>
        <taxon>Mycobacteriales</taxon>
        <taxon>Mycobacteriaceae</taxon>
        <taxon>Mycobacterium</taxon>
    </lineage>
</organism>
<gene>
    <name evidence="2" type="ORF">MKK62_21970</name>
</gene>
<reference evidence="2" key="1">
    <citation type="submission" date="2022-08" db="EMBL/GenBank/DDBJ databases">
        <title>Whole genome sequencing of non-tuberculosis mycobacteria type-strains.</title>
        <authorList>
            <person name="Igarashi Y."/>
            <person name="Osugi A."/>
            <person name="Mitarai S."/>
        </authorList>
    </citation>
    <scope>NUCLEOTIDE SEQUENCE</scope>
    <source>
        <strain evidence="2">DSM 45127</strain>
    </source>
</reference>
<dbReference type="EC" id="2.4.-.-" evidence="2"/>
<name>A0ABY3VHW5_9MYCO</name>